<organism evidence="3 4">
    <name type="scientific">Auraticoccus monumenti</name>
    <dbReference type="NCBI Taxonomy" id="675864"/>
    <lineage>
        <taxon>Bacteria</taxon>
        <taxon>Bacillati</taxon>
        <taxon>Actinomycetota</taxon>
        <taxon>Actinomycetes</taxon>
        <taxon>Propionibacteriales</taxon>
        <taxon>Propionibacteriaceae</taxon>
        <taxon>Auraticoccus</taxon>
    </lineage>
</organism>
<dbReference type="STRING" id="675864.SAMN04489747_3872"/>
<feature type="region of interest" description="Disordered" evidence="1">
    <location>
        <begin position="221"/>
        <end position="317"/>
    </location>
</feature>
<feature type="region of interest" description="Disordered" evidence="1">
    <location>
        <begin position="94"/>
        <end position="120"/>
    </location>
</feature>
<name>A0A1G7E9M4_9ACTN</name>
<evidence type="ECO:0000256" key="2">
    <source>
        <dbReference type="SAM" id="Phobius"/>
    </source>
</evidence>
<reference evidence="3 4" key="1">
    <citation type="submission" date="2016-10" db="EMBL/GenBank/DDBJ databases">
        <authorList>
            <person name="de Groot N.N."/>
        </authorList>
    </citation>
    <scope>NUCLEOTIDE SEQUENCE [LARGE SCALE GENOMIC DNA]</scope>
    <source>
        <strain evidence="3 4">MON 2.2</strain>
    </source>
</reference>
<feature type="region of interest" description="Disordered" evidence="1">
    <location>
        <begin position="1"/>
        <end position="25"/>
    </location>
</feature>
<evidence type="ECO:0000313" key="4">
    <source>
        <dbReference type="Proteomes" id="UP000198546"/>
    </source>
</evidence>
<dbReference type="Proteomes" id="UP000198546">
    <property type="component" value="Chromosome i"/>
</dbReference>
<proteinExistence type="predicted"/>
<gene>
    <name evidence="3" type="ORF">SAMN04489747_3872</name>
</gene>
<keyword evidence="2" id="KW-0812">Transmembrane</keyword>
<dbReference type="AlphaFoldDB" id="A0A1G7E9M4"/>
<feature type="compositionally biased region" description="Low complexity" evidence="1">
    <location>
        <begin position="302"/>
        <end position="317"/>
    </location>
</feature>
<protein>
    <submittedName>
        <fullName evidence="3">Uncharacterized protein</fullName>
    </submittedName>
</protein>
<dbReference type="OrthoDB" id="3728740at2"/>
<feature type="transmembrane region" description="Helical" evidence="2">
    <location>
        <begin position="190"/>
        <end position="215"/>
    </location>
</feature>
<feature type="compositionally biased region" description="Low complexity" evidence="1">
    <location>
        <begin position="243"/>
        <end position="295"/>
    </location>
</feature>
<keyword evidence="2" id="KW-0472">Membrane</keyword>
<evidence type="ECO:0000256" key="1">
    <source>
        <dbReference type="SAM" id="MobiDB-lite"/>
    </source>
</evidence>
<feature type="compositionally biased region" description="Pro residues" evidence="1">
    <location>
        <begin position="1"/>
        <end position="14"/>
    </location>
</feature>
<keyword evidence="4" id="KW-1185">Reference proteome</keyword>
<dbReference type="EMBL" id="LT629688">
    <property type="protein sequence ID" value="SDE60349.1"/>
    <property type="molecule type" value="Genomic_DNA"/>
</dbReference>
<sequence>MSTPQPPQPGPEPGPGVLAYPLTESDPPRVDDFWLDARLSAQPSGVTYLAHDDPDRPVLLLLLSEGAAGDLAARERFAGRINALHIDDVVARGGRGQDQGRLARRFRPDGDVPPSPADAPTAPWAALAHSGAASVRHAAEILDDVQLAMLPQQGTPAGPDYRHYWIDRVRPGLTRLWPLPWPGRHTRAGWVSILVSWLLMMLLAALAVLIAIWIFHDDPPQAPPPPSGQTSSPQSGSPPPDSASPSPDSASPSPDSASPSPESGSPSPDSASPSPTDASPSQTPSMSGSPSPSGTESGGGEPSESGDPGSPTPRSRL</sequence>
<dbReference type="RefSeq" id="WP_157677227.1">
    <property type="nucleotide sequence ID" value="NZ_LT629688.1"/>
</dbReference>
<accession>A0A1G7E9M4</accession>
<keyword evidence="2" id="KW-1133">Transmembrane helix</keyword>
<evidence type="ECO:0000313" key="3">
    <source>
        <dbReference type="EMBL" id="SDE60349.1"/>
    </source>
</evidence>